<dbReference type="AlphaFoldDB" id="A0A8C8W774"/>
<feature type="compositionally biased region" description="Basic and acidic residues" evidence="1">
    <location>
        <begin position="1"/>
        <end position="14"/>
    </location>
</feature>
<organism evidence="2 3">
    <name type="scientific">Peromyscus maniculatus bairdii</name>
    <name type="common">Prairie deer mouse</name>
    <dbReference type="NCBI Taxonomy" id="230844"/>
    <lineage>
        <taxon>Eukaryota</taxon>
        <taxon>Metazoa</taxon>
        <taxon>Chordata</taxon>
        <taxon>Craniata</taxon>
        <taxon>Vertebrata</taxon>
        <taxon>Euteleostomi</taxon>
        <taxon>Mammalia</taxon>
        <taxon>Eutheria</taxon>
        <taxon>Euarchontoglires</taxon>
        <taxon>Glires</taxon>
        <taxon>Rodentia</taxon>
        <taxon>Myomorpha</taxon>
        <taxon>Muroidea</taxon>
        <taxon>Cricetidae</taxon>
        <taxon>Neotominae</taxon>
        <taxon>Peromyscus</taxon>
    </lineage>
</organism>
<feature type="compositionally biased region" description="Low complexity" evidence="1">
    <location>
        <begin position="33"/>
        <end position="47"/>
    </location>
</feature>
<evidence type="ECO:0000313" key="2">
    <source>
        <dbReference type="Ensembl" id="ENSPEMP00000036623.1"/>
    </source>
</evidence>
<feature type="compositionally biased region" description="Basic and acidic residues" evidence="1">
    <location>
        <begin position="21"/>
        <end position="32"/>
    </location>
</feature>
<dbReference type="GeneTree" id="ENSGT00940000167391"/>
<proteinExistence type="predicted"/>
<reference evidence="2" key="3">
    <citation type="submission" date="2025-09" db="UniProtKB">
        <authorList>
            <consortium name="Ensembl"/>
        </authorList>
    </citation>
    <scope>IDENTIFICATION</scope>
</reference>
<dbReference type="Proteomes" id="UP000694547">
    <property type="component" value="Chromosome 4"/>
</dbReference>
<accession>A0A8C8W774</accession>
<evidence type="ECO:0000256" key="1">
    <source>
        <dbReference type="SAM" id="MobiDB-lite"/>
    </source>
</evidence>
<name>A0A8C8W774_PERMB</name>
<keyword evidence="3" id="KW-1185">Reference proteome</keyword>
<protein>
    <recommendedName>
        <fullName evidence="4">60S ribosomal protein L24</fullName>
    </recommendedName>
</protein>
<reference evidence="2 3" key="1">
    <citation type="submission" date="2018-10" db="EMBL/GenBank/DDBJ databases">
        <title>Improved assembly of the deer mouse Peromyscus maniculatus genome.</title>
        <authorList>
            <person name="Lassance J.-M."/>
            <person name="Hoekstra H.E."/>
        </authorList>
    </citation>
    <scope>NUCLEOTIDE SEQUENCE [LARGE SCALE GENOMIC DNA]</scope>
</reference>
<dbReference type="Ensembl" id="ENSPEMT00000042557.1">
    <property type="protein sequence ID" value="ENSPEMP00000036623.1"/>
    <property type="gene ID" value="ENSPEMG00000030716.1"/>
</dbReference>
<reference evidence="2" key="2">
    <citation type="submission" date="2025-08" db="UniProtKB">
        <authorList>
            <consortium name="Ensembl"/>
        </authorList>
    </citation>
    <scope>IDENTIFICATION</scope>
</reference>
<evidence type="ECO:0008006" key="4">
    <source>
        <dbReference type="Google" id="ProtNLM"/>
    </source>
</evidence>
<feature type="region of interest" description="Disordered" evidence="1">
    <location>
        <begin position="1"/>
        <end position="67"/>
    </location>
</feature>
<evidence type="ECO:0000313" key="3">
    <source>
        <dbReference type="Proteomes" id="UP000694547"/>
    </source>
</evidence>
<dbReference type="Gene3D" id="6.10.250.1270">
    <property type="match status" value="1"/>
</dbReference>
<sequence length="67" mass="7236">MAKRNQKPEVRKAQQEQATRAAKEAKKAEQASRKTAVATARAPTKAAPEQKTVKPVEVSAPQIGGKR</sequence>